<reference evidence="1 2" key="1">
    <citation type="submission" date="2017-10" db="EMBL/GenBank/DDBJ databases">
        <title>Reclassification of Eubacterium combesii and discrepancies in the nomenclature of botulinum neurotoxin producing clostridia. Request for an Opinion.</title>
        <authorList>
            <person name="Dobritsa A.P."/>
            <person name="Kutumbaka K.K."/>
            <person name="Samadpour M."/>
        </authorList>
    </citation>
    <scope>NUCLEOTIDE SEQUENCE [LARGE SCALE GENOMIC DNA]</scope>
    <source>
        <strain evidence="1 2">DSM 20696</strain>
    </source>
</reference>
<keyword evidence="1" id="KW-0808">Transferase</keyword>
<keyword evidence="2" id="KW-1185">Reference proteome</keyword>
<dbReference type="EMBL" id="PEIK01000015">
    <property type="protein sequence ID" value="PIH02830.1"/>
    <property type="molecule type" value="Genomic_DNA"/>
</dbReference>
<gene>
    <name evidence="1" type="ORF">CS538_15495</name>
</gene>
<protein>
    <submittedName>
        <fullName evidence="1">GNAT family acetyltransferase</fullName>
    </submittedName>
</protein>
<comment type="caution">
    <text evidence="1">The sequence shown here is derived from an EMBL/GenBank/DDBJ whole genome shotgun (WGS) entry which is preliminary data.</text>
</comment>
<dbReference type="AlphaFoldDB" id="A0A2G7HCL6"/>
<name>A0A2G7HCL6_9CLOT</name>
<dbReference type="Gene3D" id="3.40.630.30">
    <property type="match status" value="1"/>
</dbReference>
<accession>A0A2G7HCL6</accession>
<dbReference type="Proteomes" id="UP000231322">
    <property type="component" value="Unassembled WGS sequence"/>
</dbReference>
<evidence type="ECO:0000313" key="1">
    <source>
        <dbReference type="EMBL" id="PIH02830.1"/>
    </source>
</evidence>
<evidence type="ECO:0000313" key="2">
    <source>
        <dbReference type="Proteomes" id="UP000231322"/>
    </source>
</evidence>
<dbReference type="GO" id="GO:0016740">
    <property type="term" value="F:transferase activity"/>
    <property type="evidence" value="ECO:0007669"/>
    <property type="project" value="UniProtKB-KW"/>
</dbReference>
<dbReference type="RefSeq" id="WP_099840031.1">
    <property type="nucleotide sequence ID" value="NZ_PEIK01000015.1"/>
</dbReference>
<proteinExistence type="predicted"/>
<sequence length="66" mass="7756">MRIEYTTKLIMQEDLHSLYEILGWNNFLRLNQDQLAKAMEQSWYVIYAYDGEKLVATGRVVSDGII</sequence>
<organism evidence="1 2">
    <name type="scientific">Clostridium combesii</name>
    <dbReference type="NCBI Taxonomy" id="39481"/>
    <lineage>
        <taxon>Bacteria</taxon>
        <taxon>Bacillati</taxon>
        <taxon>Bacillota</taxon>
        <taxon>Clostridia</taxon>
        <taxon>Eubacteriales</taxon>
        <taxon>Clostridiaceae</taxon>
        <taxon>Clostridium</taxon>
    </lineage>
</organism>